<dbReference type="CDD" id="cd06225">
    <property type="entry name" value="HAMP"/>
    <property type="match status" value="1"/>
</dbReference>
<accession>A0A4Q9DNY1</accession>
<comment type="caution">
    <text evidence="11">The sequence shown here is derived from an EMBL/GenBank/DDBJ whole genome shotgun (WGS) entry which is preliminary data.</text>
</comment>
<dbReference type="InterPro" id="IPR036890">
    <property type="entry name" value="HATPase_C_sf"/>
</dbReference>
<keyword evidence="7 9" id="KW-1133">Transmembrane helix</keyword>
<keyword evidence="5 9" id="KW-0812">Transmembrane</keyword>
<evidence type="ECO:0000256" key="3">
    <source>
        <dbReference type="ARBA" id="ARBA00022553"/>
    </source>
</evidence>
<dbReference type="GO" id="GO:0000155">
    <property type="term" value="F:phosphorelay sensor kinase activity"/>
    <property type="evidence" value="ECO:0007669"/>
    <property type="project" value="InterPro"/>
</dbReference>
<evidence type="ECO:0000259" key="10">
    <source>
        <dbReference type="PROSITE" id="PS50885"/>
    </source>
</evidence>
<dbReference type="SMART" id="SM00304">
    <property type="entry name" value="HAMP"/>
    <property type="match status" value="1"/>
</dbReference>
<evidence type="ECO:0000256" key="1">
    <source>
        <dbReference type="ARBA" id="ARBA00004651"/>
    </source>
</evidence>
<dbReference type="InterPro" id="IPR010559">
    <property type="entry name" value="Sig_transdc_His_kin_internal"/>
</dbReference>
<dbReference type="SUPFAM" id="SSF55874">
    <property type="entry name" value="ATPase domain of HSP90 chaperone/DNA topoisomerase II/histidine kinase"/>
    <property type="match status" value="1"/>
</dbReference>
<dbReference type="PANTHER" id="PTHR34220">
    <property type="entry name" value="SENSOR HISTIDINE KINASE YPDA"/>
    <property type="match status" value="1"/>
</dbReference>
<dbReference type="Gene3D" id="6.10.340.10">
    <property type="match status" value="1"/>
</dbReference>
<keyword evidence="12" id="KW-1185">Reference proteome</keyword>
<dbReference type="Pfam" id="PF00672">
    <property type="entry name" value="HAMP"/>
    <property type="match status" value="1"/>
</dbReference>
<dbReference type="Gene3D" id="3.30.450.20">
    <property type="entry name" value="PAS domain"/>
    <property type="match status" value="1"/>
</dbReference>
<dbReference type="PANTHER" id="PTHR34220:SF7">
    <property type="entry name" value="SENSOR HISTIDINE KINASE YPDA"/>
    <property type="match status" value="1"/>
</dbReference>
<feature type="transmembrane region" description="Helical" evidence="9">
    <location>
        <begin position="20"/>
        <end position="38"/>
    </location>
</feature>
<evidence type="ECO:0000256" key="7">
    <source>
        <dbReference type="ARBA" id="ARBA00022989"/>
    </source>
</evidence>
<evidence type="ECO:0000256" key="8">
    <source>
        <dbReference type="ARBA" id="ARBA00023136"/>
    </source>
</evidence>
<keyword evidence="6" id="KW-0418">Kinase</keyword>
<dbReference type="Pfam" id="PF02743">
    <property type="entry name" value="dCache_1"/>
    <property type="match status" value="1"/>
</dbReference>
<evidence type="ECO:0000256" key="6">
    <source>
        <dbReference type="ARBA" id="ARBA00022777"/>
    </source>
</evidence>
<dbReference type="InterPro" id="IPR003594">
    <property type="entry name" value="HATPase_dom"/>
</dbReference>
<dbReference type="GO" id="GO:0005886">
    <property type="term" value="C:plasma membrane"/>
    <property type="evidence" value="ECO:0007669"/>
    <property type="project" value="UniProtKB-SubCell"/>
</dbReference>
<gene>
    <name evidence="11" type="ORF">EYB31_23150</name>
</gene>
<evidence type="ECO:0000256" key="5">
    <source>
        <dbReference type="ARBA" id="ARBA00022692"/>
    </source>
</evidence>
<protein>
    <submittedName>
        <fullName evidence="11">HAMP domain-containing protein</fullName>
    </submittedName>
</protein>
<evidence type="ECO:0000313" key="12">
    <source>
        <dbReference type="Proteomes" id="UP000293142"/>
    </source>
</evidence>
<sequence>MNMRFPYRFSIKWKMTAGFFIVNLASLLMMLLFSHNYFGEVIQKDFYRLSSESATNVNHHFDYYFKQMIRSTNSLTRNSVVQTWLTHKEARISSEDTVESELVRSIGNNYPEIVGMFLMSGDGDIVSSFGKFYSNPLYYQQEPWFHTPISPETKVLSTHRVNYPQQSQVPVLSLIIPVYSVSDIELCGRLIIDFNMSEIGSTFNSSNLGHNGFFFILSDDDTIVYHPNAEWLGLPRSQTEMVTLNLDNPNNTFIQSWHDGSWLVSKSSSYVTDWRIVAVTPFDEMAGGLKTARNATWFTFFVITLCILFVVPYVSARFVQPVIMLQNLMRRLAGGDLSVRAKINEGKDELQELNISFNTMVKQLKELNETVIELRVKEIKFMLRQKEAAIRVLQNQINPHLLYNSLELIKSIAYLEKTPKIELLARNLADVYRYNAKFADAEVTLRDEIQHLMNYLGIVKIRFSLYFQSNIYVHEKFLDCLCVKLTLQPIAENAVKYAVEPNGGDAAILVSAYNEDQDLIIEIADNGPGITEARLNDLTSQLAQITEHCDAEYVRNESLGITNVHARLVLKYGERYGIRLSSFGGKGTVVSIRIPFRVEQPNARKSSI</sequence>
<dbReference type="EMBL" id="SIRE01000017">
    <property type="protein sequence ID" value="TBL75312.1"/>
    <property type="molecule type" value="Genomic_DNA"/>
</dbReference>
<keyword evidence="4" id="KW-0808">Transferase</keyword>
<dbReference type="InterPro" id="IPR033479">
    <property type="entry name" value="dCache_1"/>
</dbReference>
<keyword evidence="8 9" id="KW-0472">Membrane</keyword>
<keyword evidence="3" id="KW-0597">Phosphoprotein</keyword>
<name>A0A4Q9DNY1_9BACL</name>
<evidence type="ECO:0000256" key="2">
    <source>
        <dbReference type="ARBA" id="ARBA00022475"/>
    </source>
</evidence>
<comment type="subcellular location">
    <subcellularLocation>
        <location evidence="1">Cell membrane</location>
        <topology evidence="1">Multi-pass membrane protein</topology>
    </subcellularLocation>
</comment>
<dbReference type="SUPFAM" id="SSF158472">
    <property type="entry name" value="HAMP domain-like"/>
    <property type="match status" value="1"/>
</dbReference>
<proteinExistence type="predicted"/>
<dbReference type="InterPro" id="IPR050640">
    <property type="entry name" value="Bact_2-comp_sensor_kinase"/>
</dbReference>
<reference evidence="11 12" key="1">
    <citation type="submission" date="2019-02" db="EMBL/GenBank/DDBJ databases">
        <title>Paenibacillus sp. nov., isolated from surface-sterilized tissue of Thalictrum simplex L.</title>
        <authorList>
            <person name="Tuo L."/>
        </authorList>
    </citation>
    <scope>NUCLEOTIDE SEQUENCE [LARGE SCALE GENOMIC DNA]</scope>
    <source>
        <strain evidence="11 12">N2SHLJ1</strain>
    </source>
</reference>
<evidence type="ECO:0000256" key="9">
    <source>
        <dbReference type="SAM" id="Phobius"/>
    </source>
</evidence>
<feature type="transmembrane region" description="Helical" evidence="9">
    <location>
        <begin position="295"/>
        <end position="314"/>
    </location>
</feature>
<keyword evidence="2" id="KW-1003">Cell membrane</keyword>
<organism evidence="11 12">
    <name type="scientific">Paenibacillus thalictri</name>
    <dbReference type="NCBI Taxonomy" id="2527873"/>
    <lineage>
        <taxon>Bacteria</taxon>
        <taxon>Bacillati</taxon>
        <taxon>Bacillota</taxon>
        <taxon>Bacilli</taxon>
        <taxon>Bacillales</taxon>
        <taxon>Paenibacillaceae</taxon>
        <taxon>Paenibacillus</taxon>
    </lineage>
</organism>
<evidence type="ECO:0000313" key="11">
    <source>
        <dbReference type="EMBL" id="TBL75312.1"/>
    </source>
</evidence>
<dbReference type="OrthoDB" id="2491077at2"/>
<dbReference type="Proteomes" id="UP000293142">
    <property type="component" value="Unassembled WGS sequence"/>
</dbReference>
<dbReference type="Pfam" id="PF02518">
    <property type="entry name" value="HATPase_c"/>
    <property type="match status" value="1"/>
</dbReference>
<dbReference type="InterPro" id="IPR003660">
    <property type="entry name" value="HAMP_dom"/>
</dbReference>
<dbReference type="Pfam" id="PF06580">
    <property type="entry name" value="His_kinase"/>
    <property type="match status" value="1"/>
</dbReference>
<dbReference type="PROSITE" id="PS50885">
    <property type="entry name" value="HAMP"/>
    <property type="match status" value="1"/>
</dbReference>
<evidence type="ECO:0000256" key="4">
    <source>
        <dbReference type="ARBA" id="ARBA00022679"/>
    </source>
</evidence>
<dbReference type="AlphaFoldDB" id="A0A4Q9DNY1"/>
<feature type="domain" description="HAMP" evidence="10">
    <location>
        <begin position="316"/>
        <end position="369"/>
    </location>
</feature>
<dbReference type="SMART" id="SM00387">
    <property type="entry name" value="HATPase_c"/>
    <property type="match status" value="1"/>
</dbReference>
<dbReference type="Gene3D" id="3.30.565.10">
    <property type="entry name" value="Histidine kinase-like ATPase, C-terminal domain"/>
    <property type="match status" value="1"/>
</dbReference>